<feature type="transmembrane region" description="Helical" evidence="1">
    <location>
        <begin position="331"/>
        <end position="350"/>
    </location>
</feature>
<protein>
    <recommendedName>
        <fullName evidence="4">Glycosyltransferase RgtA/B/C/D-like domain-containing protein</fullName>
    </recommendedName>
</protein>
<proteinExistence type="predicted"/>
<feature type="transmembrane region" description="Helical" evidence="1">
    <location>
        <begin position="183"/>
        <end position="209"/>
    </location>
</feature>
<evidence type="ECO:0000256" key="1">
    <source>
        <dbReference type="SAM" id="Phobius"/>
    </source>
</evidence>
<keyword evidence="1" id="KW-1133">Transmembrane helix</keyword>
<feature type="transmembrane region" description="Helical" evidence="1">
    <location>
        <begin position="90"/>
        <end position="107"/>
    </location>
</feature>
<dbReference type="Proteomes" id="UP000178911">
    <property type="component" value="Unassembled WGS sequence"/>
</dbReference>
<sequence length="536" mass="61886">MKLLTFILLFGLLAVFLVHNFDSIGQDIGRHLKTGEIIWETKSVPTTNLFSFTEPDFPFTNHHWLSEVIFYGVYNLGGFTGLILLKIFVVLATFILLLLTIKPLWIIDLRSRLSTGVRVGFWPIIVSFVLSIFIFISRTEVRPEIFSFLILAFFLSALFKAKYELTTSEVRGTPDVKTPSWLWFLPLAQLLWVNLHIYFFIGPILFLAFFIDRLFDPIIRNTKYVIQKLLLVGGLIGLATLINPAGIQGALLPFNILKEYGYSIVENQTLAFLADLFGFNLSIFIFKISTAVLVVSFLLTVKKTKERIFEILISTFFIYAGFRMLRNLPLYALASFPVMVILLTDVFSAFQKPGFWRQAEARLQWAAKMLLVVFLVFMIFFVASGGYYKWARLSKTFGFSVPDGLERAASFVKKNNIEGPMFNNFDIGGYLIWKLPEEKVFVDNRPEAYSVEFFSEIYKPMQENREKWEEFSNKYGINFIFFGHTDATPWGQAFLKSIIRNSDWKVVFINENAIILVKNNDKNRPVFSKYKYELAE</sequence>
<dbReference type="AlphaFoldDB" id="A0A1F8GH95"/>
<feature type="transmembrane region" description="Helical" evidence="1">
    <location>
        <begin position="229"/>
        <end position="256"/>
    </location>
</feature>
<feature type="transmembrane region" description="Helical" evidence="1">
    <location>
        <begin position="145"/>
        <end position="163"/>
    </location>
</feature>
<reference evidence="2 3" key="1">
    <citation type="journal article" date="2016" name="Nat. Commun.">
        <title>Thousands of microbial genomes shed light on interconnected biogeochemical processes in an aquifer system.</title>
        <authorList>
            <person name="Anantharaman K."/>
            <person name="Brown C.T."/>
            <person name="Hug L.A."/>
            <person name="Sharon I."/>
            <person name="Castelle C.J."/>
            <person name="Probst A.J."/>
            <person name="Thomas B.C."/>
            <person name="Singh A."/>
            <person name="Wilkins M.J."/>
            <person name="Karaoz U."/>
            <person name="Brodie E.L."/>
            <person name="Williams K.H."/>
            <person name="Hubbard S.S."/>
            <person name="Banfield J.F."/>
        </authorList>
    </citation>
    <scope>NUCLEOTIDE SEQUENCE [LARGE SCALE GENOMIC DNA]</scope>
</reference>
<evidence type="ECO:0000313" key="2">
    <source>
        <dbReference type="EMBL" id="OGN24683.1"/>
    </source>
</evidence>
<evidence type="ECO:0008006" key="4">
    <source>
        <dbReference type="Google" id="ProtNLM"/>
    </source>
</evidence>
<comment type="caution">
    <text evidence="2">The sequence shown here is derived from an EMBL/GenBank/DDBJ whole genome shotgun (WGS) entry which is preliminary data.</text>
</comment>
<keyword evidence="1" id="KW-0812">Transmembrane</keyword>
<feature type="transmembrane region" description="Helical" evidence="1">
    <location>
        <begin position="276"/>
        <end position="301"/>
    </location>
</feature>
<feature type="transmembrane region" description="Helical" evidence="1">
    <location>
        <begin position="370"/>
        <end position="390"/>
    </location>
</feature>
<dbReference type="EMBL" id="MGKJ01000010">
    <property type="protein sequence ID" value="OGN24683.1"/>
    <property type="molecule type" value="Genomic_DNA"/>
</dbReference>
<gene>
    <name evidence="2" type="ORF">A3A13_01260</name>
</gene>
<accession>A0A1F8GH95</accession>
<name>A0A1F8GH95_9BACT</name>
<organism evidence="2 3">
    <name type="scientific">Candidatus Yanofskybacteria bacterium RIFCSPLOWO2_01_FULL_43_22</name>
    <dbReference type="NCBI Taxonomy" id="1802695"/>
    <lineage>
        <taxon>Bacteria</taxon>
        <taxon>Candidatus Yanofskyibacteriota</taxon>
    </lineage>
</organism>
<evidence type="ECO:0000313" key="3">
    <source>
        <dbReference type="Proteomes" id="UP000178911"/>
    </source>
</evidence>
<keyword evidence="1" id="KW-0472">Membrane</keyword>
<dbReference type="STRING" id="1802695.A3A13_01260"/>
<feature type="transmembrane region" description="Helical" evidence="1">
    <location>
        <begin position="119"/>
        <end position="136"/>
    </location>
</feature>